<dbReference type="Proteomes" id="UP000801492">
    <property type="component" value="Unassembled WGS sequence"/>
</dbReference>
<organism evidence="2 3">
    <name type="scientific">Ignelater luminosus</name>
    <name type="common">Cucubano</name>
    <name type="synonym">Pyrophorus luminosus</name>
    <dbReference type="NCBI Taxonomy" id="2038154"/>
    <lineage>
        <taxon>Eukaryota</taxon>
        <taxon>Metazoa</taxon>
        <taxon>Ecdysozoa</taxon>
        <taxon>Arthropoda</taxon>
        <taxon>Hexapoda</taxon>
        <taxon>Insecta</taxon>
        <taxon>Pterygota</taxon>
        <taxon>Neoptera</taxon>
        <taxon>Endopterygota</taxon>
        <taxon>Coleoptera</taxon>
        <taxon>Polyphaga</taxon>
        <taxon>Elateriformia</taxon>
        <taxon>Elateroidea</taxon>
        <taxon>Elateridae</taxon>
        <taxon>Agrypninae</taxon>
        <taxon>Pyrophorini</taxon>
        <taxon>Ignelater</taxon>
    </lineage>
</organism>
<reference evidence="2" key="1">
    <citation type="submission" date="2019-08" db="EMBL/GenBank/DDBJ databases">
        <title>The genome of the North American firefly Photinus pyralis.</title>
        <authorList>
            <consortium name="Photinus pyralis genome working group"/>
            <person name="Fallon T.R."/>
            <person name="Sander Lower S.E."/>
            <person name="Weng J.-K."/>
        </authorList>
    </citation>
    <scope>NUCLEOTIDE SEQUENCE</scope>
    <source>
        <strain evidence="2">TRF0915ILg1</strain>
        <tissue evidence="2">Whole body</tissue>
    </source>
</reference>
<evidence type="ECO:0000256" key="1">
    <source>
        <dbReference type="SAM" id="MobiDB-lite"/>
    </source>
</evidence>
<feature type="compositionally biased region" description="Basic residues" evidence="1">
    <location>
        <begin position="54"/>
        <end position="72"/>
    </location>
</feature>
<evidence type="ECO:0000313" key="2">
    <source>
        <dbReference type="EMBL" id="KAF2896459.1"/>
    </source>
</evidence>
<dbReference type="EMBL" id="VTPC01005096">
    <property type="protein sequence ID" value="KAF2896459.1"/>
    <property type="molecule type" value="Genomic_DNA"/>
</dbReference>
<proteinExistence type="predicted"/>
<keyword evidence="3" id="KW-1185">Reference proteome</keyword>
<dbReference type="AlphaFoldDB" id="A0A8K0GE98"/>
<accession>A0A8K0GE98</accession>
<sequence length="243" mass="27541">MVLIELTQLTHPPSRVDQRNWYYSVGEDSPQVMETPLKDSEPPSEDTAEDPKKPSRNQKKKKKNKAQRKRAAALRDSPSITGTPSDSEESHEKQAHLQQYNDKLEETASLSKIRPWGPLQIPNARANQVSDESIYQRNLPDYDRQLAQIKNDLEEADSNQGLHTIIESLKESDVESLTNKLHPSVDNNLPEIKDIERKYENIFNDIGYEIFQPFTLEEIGKLIASTKASAPGPDGITIAKVRQ</sequence>
<name>A0A8K0GE98_IGNLU</name>
<protein>
    <submittedName>
        <fullName evidence="2">Uncharacterized protein</fullName>
    </submittedName>
</protein>
<gene>
    <name evidence="2" type="ORF">ILUMI_09713</name>
</gene>
<feature type="region of interest" description="Disordered" evidence="1">
    <location>
        <begin position="27"/>
        <end position="96"/>
    </location>
</feature>
<evidence type="ECO:0000313" key="3">
    <source>
        <dbReference type="Proteomes" id="UP000801492"/>
    </source>
</evidence>
<comment type="caution">
    <text evidence="2">The sequence shown here is derived from an EMBL/GenBank/DDBJ whole genome shotgun (WGS) entry which is preliminary data.</text>
</comment>